<proteinExistence type="predicted"/>
<dbReference type="RefSeq" id="WP_040072905.1">
    <property type="nucleotide sequence ID" value="NZ_CP011309.1"/>
</dbReference>
<gene>
    <name evidence="2" type="ORF">YH66_12050</name>
</gene>
<feature type="transmembrane region" description="Helical" evidence="1">
    <location>
        <begin position="35"/>
        <end position="55"/>
    </location>
</feature>
<sequence>MGVDRGLLDLAIAVDVFKPSLEDDVDCYFPAAMKFMVFAYGFAFVACGVMAGVLIHDGWI</sequence>
<dbReference type="Proteomes" id="UP000034037">
    <property type="component" value="Chromosome"/>
</dbReference>
<dbReference type="AlphaFoldDB" id="A0A0F6SRM6"/>
<evidence type="ECO:0000313" key="2">
    <source>
        <dbReference type="EMBL" id="AKF28224.1"/>
    </source>
</evidence>
<accession>A0A0F6SRM6</accession>
<evidence type="ECO:0000313" key="3">
    <source>
        <dbReference type="Proteomes" id="UP000034037"/>
    </source>
</evidence>
<dbReference type="HOGENOM" id="CLU_2932256_0_0_11"/>
<dbReference type="EMBL" id="CP011309">
    <property type="protein sequence ID" value="AKF28224.1"/>
    <property type="molecule type" value="Genomic_DNA"/>
</dbReference>
<protein>
    <submittedName>
        <fullName evidence="2">Uncharacterized protein</fullName>
    </submittedName>
</protein>
<keyword evidence="3" id="KW-1185">Reference proteome</keyword>
<evidence type="ECO:0000256" key="1">
    <source>
        <dbReference type="SAM" id="Phobius"/>
    </source>
</evidence>
<keyword evidence="1" id="KW-0812">Transmembrane</keyword>
<organism evidence="2 3">
    <name type="scientific">[Brevibacterium] flavum</name>
    <dbReference type="NCBI Taxonomy" id="92706"/>
    <lineage>
        <taxon>Bacteria</taxon>
        <taxon>Bacillati</taxon>
        <taxon>Actinomycetota</taxon>
        <taxon>Actinomycetes</taxon>
        <taxon>Mycobacteriales</taxon>
        <taxon>Corynebacteriaceae</taxon>
        <taxon>Corynebacterium</taxon>
    </lineage>
</organism>
<dbReference type="PATRIC" id="fig|92706.3.peg.2522"/>
<keyword evidence="1" id="KW-0472">Membrane</keyword>
<reference evidence="2 3" key="1">
    <citation type="submission" date="2015-04" db="EMBL/GenBank/DDBJ databases">
        <title>Complete Genome Sequence of Brevibacterium flavum ATCC 15168.</title>
        <authorList>
            <person name="Ahn J."/>
            <person name="Park G."/>
            <person name="Jeon W."/>
            <person name="Jang Y."/>
            <person name="Jang M."/>
            <person name="Lee H."/>
            <person name="Lee H."/>
        </authorList>
    </citation>
    <scope>NUCLEOTIDE SEQUENCE [LARGE SCALE GENOMIC DNA]</scope>
    <source>
        <strain evidence="2 3">ATCC 15168</strain>
    </source>
</reference>
<keyword evidence="1" id="KW-1133">Transmembrane helix</keyword>
<name>A0A0F6SRM6_9CORY</name>